<comment type="caution">
    <text evidence="1">Lacks conserved residue(s) required for the propagation of feature annotation.</text>
</comment>
<dbReference type="PANTHER" id="PTHR45902">
    <property type="entry name" value="LATROPHILIN RECEPTOR-LIKE PROTEIN A"/>
    <property type="match status" value="1"/>
</dbReference>
<protein>
    <submittedName>
        <fullName evidence="3">Uncharacterized protein</fullName>
    </submittedName>
</protein>
<dbReference type="SMART" id="SM00201">
    <property type="entry name" value="SO"/>
    <property type="match status" value="1"/>
</dbReference>
<feature type="region of interest" description="Disordered" evidence="2">
    <location>
        <begin position="232"/>
        <end position="259"/>
    </location>
</feature>
<dbReference type="AlphaFoldDB" id="A0A8J1UN07"/>
<dbReference type="SUPFAM" id="SSF56487">
    <property type="entry name" value="SRCR-like"/>
    <property type="match status" value="1"/>
</dbReference>
<dbReference type="Pfam" id="PF00530">
    <property type="entry name" value="SRCR"/>
    <property type="match status" value="1"/>
</dbReference>
<keyword evidence="4" id="KW-1185">Reference proteome</keyword>
<dbReference type="InterPro" id="IPR001190">
    <property type="entry name" value="SRCR"/>
</dbReference>
<evidence type="ECO:0000256" key="2">
    <source>
        <dbReference type="SAM" id="MobiDB-lite"/>
    </source>
</evidence>
<accession>A0A8J1UN07</accession>
<dbReference type="PANTHER" id="PTHR45902:SF1">
    <property type="entry name" value="LATROPHILIN RECEPTOR-LIKE PROTEIN A"/>
    <property type="match status" value="1"/>
</dbReference>
<feature type="compositionally biased region" description="Basic and acidic residues" evidence="2">
    <location>
        <begin position="232"/>
        <end position="256"/>
    </location>
</feature>
<name>A0A8J1UN07_OWEFU</name>
<reference evidence="3" key="1">
    <citation type="submission" date="2022-03" db="EMBL/GenBank/DDBJ databases">
        <authorList>
            <person name="Martin C."/>
        </authorList>
    </citation>
    <scope>NUCLEOTIDE SEQUENCE</scope>
</reference>
<evidence type="ECO:0000313" key="3">
    <source>
        <dbReference type="EMBL" id="CAH1780545.1"/>
    </source>
</evidence>
<dbReference type="PROSITE" id="PS50287">
    <property type="entry name" value="SRCR_2"/>
    <property type="match status" value="1"/>
</dbReference>
<dbReference type="GO" id="GO:0016020">
    <property type="term" value="C:membrane"/>
    <property type="evidence" value="ECO:0007669"/>
    <property type="project" value="InterPro"/>
</dbReference>
<evidence type="ECO:0000256" key="1">
    <source>
        <dbReference type="PROSITE-ProRule" id="PRU00196"/>
    </source>
</evidence>
<dbReference type="SMART" id="SM00202">
    <property type="entry name" value="SR"/>
    <property type="match status" value="1"/>
</dbReference>
<dbReference type="EMBL" id="CAIIXF020000003">
    <property type="protein sequence ID" value="CAH1780545.1"/>
    <property type="molecule type" value="Genomic_DNA"/>
</dbReference>
<dbReference type="Pfam" id="PF01033">
    <property type="entry name" value="Somatomedin_B"/>
    <property type="match status" value="1"/>
</dbReference>
<comment type="caution">
    <text evidence="3">The sequence shown here is derived from an EMBL/GenBank/DDBJ whole genome shotgun (WGS) entry which is preliminary data.</text>
</comment>
<dbReference type="InterPro" id="IPR053231">
    <property type="entry name" value="GPCR_LN-TM7"/>
</dbReference>
<dbReference type="InterPro" id="IPR001212">
    <property type="entry name" value="Somatomedin_B_dom"/>
</dbReference>
<dbReference type="InterPro" id="IPR036024">
    <property type="entry name" value="Somatomedin_B-like_dom_sf"/>
</dbReference>
<dbReference type="Proteomes" id="UP000749559">
    <property type="component" value="Unassembled WGS sequence"/>
</dbReference>
<dbReference type="PROSITE" id="PS50958">
    <property type="entry name" value="SMB_2"/>
    <property type="match status" value="1"/>
</dbReference>
<proteinExistence type="predicted"/>
<dbReference type="SUPFAM" id="SSF90188">
    <property type="entry name" value="Somatomedin B domain"/>
    <property type="match status" value="1"/>
</dbReference>
<dbReference type="InterPro" id="IPR036772">
    <property type="entry name" value="SRCR-like_dom_sf"/>
</dbReference>
<evidence type="ECO:0000313" key="4">
    <source>
        <dbReference type="Proteomes" id="UP000749559"/>
    </source>
</evidence>
<sequence>MNCVVIISMSVNPSDSDAQVECNTDTIVDGTMALHLKTRNKNDGEASRNEGFLEIYKNYEWKRVCVSEWNILLTQIACKQMGYSHGAYENDGVFKLWDASEKIFYNDFKYHGVLRSAVNCNDNDIAISSCLNDADKSCFFNHVYMKCYEAWDVTSQWDNITSVSLSPSAECESILNAGKTEMANDIPLSCQGRCAEVPSVRSTWCYCDSKCADNNDCCYDYTDACWHDTQDDGKNDGPKETRDRNTSESQDPKPAEENDLSQYKECVETYENYDQLRQYKMIARCPSYTQDQNLAMLCIDASFSFDLSGHKFSSIARLPVYINETGETFKNVYCAICHGFGLDDVLAWSLRYDCLNVDGVERALQNKHMQDLRSLIHLNGCTLRPEGGRPRPMPCKANCRFITIPPRGVNLRQCHHHVDECDVRYVPTAYRQQRDLYMLYESCLKYSAPVIFQKDQVDKSPIIYKNIHCAVCNGADPYRLGCKVSNITNEGFEVITVMGNFVQKLVNDNHFFVLEWYYTLGDLVFSSNVSDLKACDENDLPESGPAHNFIDSLTLVNAYRCTYIGCLNENSMINRTCKRESLKDESLVQEDSVISMSTTVDDLPRIVGSNSTSAEFPTSGVGASQSTMGMRANSQAHVYHTCTCIEHVLLLALLNPLLIFF</sequence>
<organism evidence="3 4">
    <name type="scientific">Owenia fusiformis</name>
    <name type="common">Polychaete worm</name>
    <dbReference type="NCBI Taxonomy" id="6347"/>
    <lineage>
        <taxon>Eukaryota</taxon>
        <taxon>Metazoa</taxon>
        <taxon>Spiralia</taxon>
        <taxon>Lophotrochozoa</taxon>
        <taxon>Annelida</taxon>
        <taxon>Polychaeta</taxon>
        <taxon>Sedentaria</taxon>
        <taxon>Canalipalpata</taxon>
        <taxon>Sabellida</taxon>
        <taxon>Oweniida</taxon>
        <taxon>Oweniidae</taxon>
        <taxon>Owenia</taxon>
    </lineage>
</organism>
<gene>
    <name evidence="3" type="ORF">OFUS_LOCUS7228</name>
</gene>
<dbReference type="OrthoDB" id="6134459at2759"/>
<dbReference type="PROSITE" id="PS00524">
    <property type="entry name" value="SMB_1"/>
    <property type="match status" value="1"/>
</dbReference>
<dbReference type="Gene3D" id="4.10.410.20">
    <property type="match status" value="1"/>
</dbReference>
<dbReference type="Gene3D" id="3.10.250.10">
    <property type="entry name" value="SRCR-like domain"/>
    <property type="match status" value="1"/>
</dbReference>